<dbReference type="EMBL" id="CP144745">
    <property type="protein sequence ID" value="WVZ53714.1"/>
    <property type="molecule type" value="Genomic_DNA"/>
</dbReference>
<dbReference type="PANTHER" id="PTHR33116">
    <property type="entry name" value="REVERSE TRANSCRIPTASE ZINC-BINDING DOMAIN-CONTAINING PROTEIN-RELATED-RELATED"/>
    <property type="match status" value="1"/>
</dbReference>
<gene>
    <name evidence="2" type="ORF">U9M48_004619</name>
</gene>
<dbReference type="PROSITE" id="PS50878">
    <property type="entry name" value="RT_POL"/>
    <property type="match status" value="1"/>
</dbReference>
<proteinExistence type="predicted"/>
<dbReference type="SUPFAM" id="SSF56672">
    <property type="entry name" value="DNA/RNA polymerases"/>
    <property type="match status" value="1"/>
</dbReference>
<sequence length="551" mass="64118">MEGAVILHETLHELHKKKRDGLIFKIDFEKAYDKVRWDFLQQAFVQGGNVGIKVNNQIGAYFQTKKGVHQGDPLSPLLFNIVVDMLAIILNRAKEAGQISGIIPHLVEEGLSILQYADDTVIFLEHDFEQAQNLKLLLCVFEQVSGLKINFHKSELFCFSQAKQDQKTYSRLFGCKLGALPFRYLGIPMHVRKLSNNDWKAVEDRFEKRLSGWKGKLLSTGGRLVLINSVLSNLPMFMLSFFEVPRGVIKKMDYYRSRFYWQNEQHKKKYRLAKWEIMCQPKDQGGLDILNLDLQNKCLLGKWLYRLCNEDGLWQQLIRKKYLKNKTLSEVEKKPGDSQFWYGLMEIKNQFLNLGSFVLKNGSQIRFWEDTWHATVAETLSSSPLNVSFRRALTGNKLIEWHNLVLRTMHIRLTEGADMFKWNLHKTGSFTVWSMYRALINNNIRVSQDIWRARLSLKIKILCGILKKVCCRLKIISKERTGTEITLAFYVACLRLYNISFLTGYVGLYGCPEMRSFLKRPVRNLFCRFFSGELTGYDYGPSCSKMKSKRE</sequence>
<dbReference type="InterPro" id="IPR043502">
    <property type="entry name" value="DNA/RNA_pol_sf"/>
</dbReference>
<evidence type="ECO:0000313" key="2">
    <source>
        <dbReference type="EMBL" id="WVZ53714.1"/>
    </source>
</evidence>
<dbReference type="AlphaFoldDB" id="A0AAQ3PK81"/>
<protein>
    <recommendedName>
        <fullName evidence="1">Reverse transcriptase domain-containing protein</fullName>
    </recommendedName>
</protein>
<dbReference type="CDD" id="cd01650">
    <property type="entry name" value="RT_nLTR_like"/>
    <property type="match status" value="1"/>
</dbReference>
<dbReference type="Proteomes" id="UP001341281">
    <property type="component" value="Chromosome 01"/>
</dbReference>
<name>A0AAQ3PK81_PASNO</name>
<dbReference type="Pfam" id="PF00078">
    <property type="entry name" value="RVT_1"/>
    <property type="match status" value="1"/>
</dbReference>
<reference evidence="2 3" key="1">
    <citation type="submission" date="2024-02" db="EMBL/GenBank/DDBJ databases">
        <title>High-quality chromosome-scale genome assembly of Pensacola bahiagrass (Paspalum notatum Flugge var. saurae).</title>
        <authorList>
            <person name="Vega J.M."/>
            <person name="Podio M."/>
            <person name="Orjuela J."/>
            <person name="Siena L.A."/>
            <person name="Pessino S.C."/>
            <person name="Combes M.C."/>
            <person name="Mariac C."/>
            <person name="Albertini E."/>
            <person name="Pupilli F."/>
            <person name="Ortiz J.P.A."/>
            <person name="Leblanc O."/>
        </authorList>
    </citation>
    <scope>NUCLEOTIDE SEQUENCE [LARGE SCALE GENOMIC DNA]</scope>
    <source>
        <strain evidence="2">R1</strain>
        <tissue evidence="2">Leaf</tissue>
    </source>
</reference>
<feature type="domain" description="Reverse transcriptase" evidence="1">
    <location>
        <begin position="1"/>
        <end position="189"/>
    </location>
</feature>
<dbReference type="InterPro" id="IPR000477">
    <property type="entry name" value="RT_dom"/>
</dbReference>
<keyword evidence="3" id="KW-1185">Reference proteome</keyword>
<organism evidence="2 3">
    <name type="scientific">Paspalum notatum var. saurae</name>
    <dbReference type="NCBI Taxonomy" id="547442"/>
    <lineage>
        <taxon>Eukaryota</taxon>
        <taxon>Viridiplantae</taxon>
        <taxon>Streptophyta</taxon>
        <taxon>Embryophyta</taxon>
        <taxon>Tracheophyta</taxon>
        <taxon>Spermatophyta</taxon>
        <taxon>Magnoliopsida</taxon>
        <taxon>Liliopsida</taxon>
        <taxon>Poales</taxon>
        <taxon>Poaceae</taxon>
        <taxon>PACMAD clade</taxon>
        <taxon>Panicoideae</taxon>
        <taxon>Andropogonodae</taxon>
        <taxon>Paspaleae</taxon>
        <taxon>Paspalinae</taxon>
        <taxon>Paspalum</taxon>
    </lineage>
</organism>
<accession>A0AAQ3PK81</accession>
<evidence type="ECO:0000259" key="1">
    <source>
        <dbReference type="PROSITE" id="PS50878"/>
    </source>
</evidence>
<evidence type="ECO:0000313" key="3">
    <source>
        <dbReference type="Proteomes" id="UP001341281"/>
    </source>
</evidence>
<dbReference type="PANTHER" id="PTHR33116:SF87">
    <property type="entry name" value="OS01G0158850 PROTEIN"/>
    <property type="match status" value="1"/>
</dbReference>